<dbReference type="AlphaFoldDB" id="K1SNI3"/>
<dbReference type="GO" id="GO:0005507">
    <property type="term" value="F:copper ion binding"/>
    <property type="evidence" value="ECO:0007669"/>
    <property type="project" value="TreeGrafter"/>
</dbReference>
<protein>
    <submittedName>
        <fullName evidence="4">Copper-exporting ATPase</fullName>
    </submittedName>
</protein>
<dbReference type="Gene3D" id="3.30.70.100">
    <property type="match status" value="1"/>
</dbReference>
<evidence type="ECO:0000313" key="4">
    <source>
        <dbReference type="EMBL" id="EKC59113.1"/>
    </source>
</evidence>
<accession>K1SNI3</accession>
<reference evidence="4" key="1">
    <citation type="journal article" date="2013" name="Environ. Microbiol.">
        <title>Microbiota from the distal guts of lean and obese adolescents exhibit partial functional redundancy besides clear differences in community structure.</title>
        <authorList>
            <person name="Ferrer M."/>
            <person name="Ruiz A."/>
            <person name="Lanza F."/>
            <person name="Haange S.B."/>
            <person name="Oberbach A."/>
            <person name="Till H."/>
            <person name="Bargiela R."/>
            <person name="Campoy C."/>
            <person name="Segura M.T."/>
            <person name="Richter M."/>
            <person name="von Bergen M."/>
            <person name="Seifert J."/>
            <person name="Suarez A."/>
        </authorList>
    </citation>
    <scope>NUCLEOTIDE SEQUENCE</scope>
</reference>
<dbReference type="InterPro" id="IPR036163">
    <property type="entry name" value="HMA_dom_sf"/>
</dbReference>
<dbReference type="PROSITE" id="PS50846">
    <property type="entry name" value="HMA_2"/>
    <property type="match status" value="1"/>
</dbReference>
<keyword evidence="2" id="KW-0812">Transmembrane</keyword>
<dbReference type="GO" id="GO:0016020">
    <property type="term" value="C:membrane"/>
    <property type="evidence" value="ECO:0007669"/>
    <property type="project" value="TreeGrafter"/>
</dbReference>
<keyword evidence="1" id="KW-1278">Translocase</keyword>
<dbReference type="EMBL" id="AJWY01009181">
    <property type="protein sequence ID" value="EKC59113.1"/>
    <property type="molecule type" value="Genomic_DNA"/>
</dbReference>
<keyword evidence="2" id="KW-1133">Transmembrane helix</keyword>
<dbReference type="SUPFAM" id="SSF55008">
    <property type="entry name" value="HMA, heavy metal-associated domain"/>
    <property type="match status" value="1"/>
</dbReference>
<dbReference type="InterPro" id="IPR036412">
    <property type="entry name" value="HAD-like_sf"/>
</dbReference>
<dbReference type="GO" id="GO:0055070">
    <property type="term" value="P:copper ion homeostasis"/>
    <property type="evidence" value="ECO:0007669"/>
    <property type="project" value="TreeGrafter"/>
</dbReference>
<dbReference type="InterPro" id="IPR006121">
    <property type="entry name" value="HMA_dom"/>
</dbReference>
<gene>
    <name evidence="4" type="ORF">LEA_13533</name>
</gene>
<feature type="transmembrane region" description="Helical" evidence="2">
    <location>
        <begin position="45"/>
        <end position="68"/>
    </location>
</feature>
<name>K1SNI3_9ZZZZ</name>
<comment type="caution">
    <text evidence="4">The sequence shown here is derived from an EMBL/GenBank/DDBJ whole genome shotgun (WGS) entry which is preliminary data.</text>
</comment>
<dbReference type="CDD" id="cd00371">
    <property type="entry name" value="HMA"/>
    <property type="match status" value="1"/>
</dbReference>
<evidence type="ECO:0000256" key="2">
    <source>
        <dbReference type="SAM" id="Phobius"/>
    </source>
</evidence>
<sequence length="191" mass="20476">GIAIGAGTDVAIDAADVVLMKSRLTDVPAAIRLSRSSLRNIHENLFWAFIYNVIGIPLAAGVFIPLGLTLNPMFGAAAMSLSSFCVVSNALRLNFCRLYSTKHDRKAKPMNNIAIQPSDTAKITKTIKIKGMMCEKCEHHVKTALEAIPQVTSAVASHTDGIAVAELSGEVPDKQLKKAVENSGYKVISIK</sequence>
<proteinExistence type="predicted"/>
<evidence type="ECO:0000259" key="3">
    <source>
        <dbReference type="PROSITE" id="PS50846"/>
    </source>
</evidence>
<dbReference type="InterPro" id="IPR023214">
    <property type="entry name" value="HAD_sf"/>
</dbReference>
<dbReference type="Pfam" id="PF00403">
    <property type="entry name" value="HMA"/>
    <property type="match status" value="1"/>
</dbReference>
<dbReference type="PANTHER" id="PTHR43520:SF8">
    <property type="entry name" value="P-TYPE CU(+) TRANSPORTER"/>
    <property type="match status" value="1"/>
</dbReference>
<feature type="domain" description="HMA" evidence="3">
    <location>
        <begin position="123"/>
        <end position="188"/>
    </location>
</feature>
<keyword evidence="2" id="KW-0472">Membrane</keyword>
<organism evidence="4">
    <name type="scientific">human gut metagenome</name>
    <dbReference type="NCBI Taxonomy" id="408170"/>
    <lineage>
        <taxon>unclassified sequences</taxon>
        <taxon>metagenomes</taxon>
        <taxon>organismal metagenomes</taxon>
    </lineage>
</organism>
<feature type="transmembrane region" description="Helical" evidence="2">
    <location>
        <begin position="74"/>
        <end position="95"/>
    </location>
</feature>
<evidence type="ECO:0000256" key="1">
    <source>
        <dbReference type="ARBA" id="ARBA00022967"/>
    </source>
</evidence>
<dbReference type="SUPFAM" id="SSF56784">
    <property type="entry name" value="HAD-like"/>
    <property type="match status" value="1"/>
</dbReference>
<dbReference type="PANTHER" id="PTHR43520">
    <property type="entry name" value="ATP7, ISOFORM B"/>
    <property type="match status" value="1"/>
</dbReference>
<dbReference type="Gene3D" id="3.40.50.1000">
    <property type="entry name" value="HAD superfamily/HAD-like"/>
    <property type="match status" value="1"/>
</dbReference>
<feature type="non-terminal residue" evidence="4">
    <location>
        <position position="1"/>
    </location>
</feature>
<dbReference type="GO" id="GO:0043682">
    <property type="term" value="F:P-type divalent copper transporter activity"/>
    <property type="evidence" value="ECO:0007669"/>
    <property type="project" value="TreeGrafter"/>
</dbReference>